<accession>A0A0F9RTH0</accession>
<name>A0A0F9RTH0_9ZZZZ</name>
<proteinExistence type="predicted"/>
<feature type="coiled-coil region" evidence="1">
    <location>
        <begin position="87"/>
        <end position="131"/>
    </location>
</feature>
<evidence type="ECO:0000256" key="1">
    <source>
        <dbReference type="SAM" id="Coils"/>
    </source>
</evidence>
<reference evidence="2" key="1">
    <citation type="journal article" date="2015" name="Nature">
        <title>Complex archaea that bridge the gap between prokaryotes and eukaryotes.</title>
        <authorList>
            <person name="Spang A."/>
            <person name="Saw J.H."/>
            <person name="Jorgensen S.L."/>
            <person name="Zaremba-Niedzwiedzka K."/>
            <person name="Martijn J."/>
            <person name="Lind A.E."/>
            <person name="van Eijk R."/>
            <person name="Schleper C."/>
            <person name="Guy L."/>
            <person name="Ettema T.J."/>
        </authorList>
    </citation>
    <scope>NUCLEOTIDE SEQUENCE</scope>
</reference>
<comment type="caution">
    <text evidence="2">The sequence shown here is derived from an EMBL/GenBank/DDBJ whole genome shotgun (WGS) entry which is preliminary data.</text>
</comment>
<dbReference type="AlphaFoldDB" id="A0A0F9RTH0"/>
<evidence type="ECO:0000313" key="2">
    <source>
        <dbReference type="EMBL" id="KKN20538.1"/>
    </source>
</evidence>
<keyword evidence="1" id="KW-0175">Coiled coil</keyword>
<sequence length="279" mass="32570">MDPERKDQYEATKVQEKNREELDSYKELLKKELDSIKNLVGFKTTENNASQVSNTTSDKVISPEEYEKLKEENRTLRFKNNSLVSATSVLKNDNRLLRENIETLKLENSNLSELENEITRLKDVIIKLEKGRLGLRPKEIKEISEEEELYNQDLPMDISNKIKKLIKSDDSTELSAPKVHKGFTVPPIKSKKFRRKTTPKPEKKIPEDFNSIPSKDSTTYSKLDAEKIIEETVRRKCPTCLNTNPKYIREFNDKSNILMQYPRIYGKKYKCGICTTEWK</sequence>
<gene>
    <name evidence="2" type="ORF">LCGC14_0934470</name>
</gene>
<dbReference type="EMBL" id="LAZR01003232">
    <property type="protein sequence ID" value="KKN20538.1"/>
    <property type="molecule type" value="Genomic_DNA"/>
</dbReference>
<organism evidence="2">
    <name type="scientific">marine sediment metagenome</name>
    <dbReference type="NCBI Taxonomy" id="412755"/>
    <lineage>
        <taxon>unclassified sequences</taxon>
        <taxon>metagenomes</taxon>
        <taxon>ecological metagenomes</taxon>
    </lineage>
</organism>
<protein>
    <submittedName>
        <fullName evidence="2">Uncharacterized protein</fullName>
    </submittedName>
</protein>